<feature type="transmembrane region" description="Helical" evidence="6">
    <location>
        <begin position="72"/>
        <end position="94"/>
    </location>
</feature>
<keyword evidence="4 6" id="KW-1133">Transmembrane helix</keyword>
<dbReference type="PANTHER" id="PTHR45649:SF7">
    <property type="entry name" value="CHOLINE TRANSPORT PROTEIN"/>
    <property type="match status" value="1"/>
</dbReference>
<keyword evidence="2" id="KW-0813">Transport</keyword>
<evidence type="ECO:0000256" key="1">
    <source>
        <dbReference type="ARBA" id="ARBA00004141"/>
    </source>
</evidence>
<keyword evidence="5 6" id="KW-0472">Membrane</keyword>
<feature type="transmembrane region" description="Helical" evidence="6">
    <location>
        <begin position="115"/>
        <end position="139"/>
    </location>
</feature>
<dbReference type="PANTHER" id="PTHR45649">
    <property type="entry name" value="AMINO-ACID PERMEASE BAT1"/>
    <property type="match status" value="1"/>
</dbReference>
<evidence type="ECO:0008006" key="9">
    <source>
        <dbReference type="Google" id="ProtNLM"/>
    </source>
</evidence>
<keyword evidence="3 6" id="KW-0812">Transmembrane</keyword>
<protein>
    <recommendedName>
        <fullName evidence="9">Amino acid permease/ SLC12A domain-containing protein</fullName>
    </recommendedName>
</protein>
<evidence type="ECO:0000313" key="7">
    <source>
        <dbReference type="EMBL" id="VUC23540.1"/>
    </source>
</evidence>
<evidence type="ECO:0000256" key="6">
    <source>
        <dbReference type="SAM" id="Phobius"/>
    </source>
</evidence>
<feature type="transmembrane region" description="Helical" evidence="6">
    <location>
        <begin position="191"/>
        <end position="210"/>
    </location>
</feature>
<keyword evidence="8" id="KW-1185">Reference proteome</keyword>
<organism evidence="7 8">
    <name type="scientific">Bionectria ochroleuca</name>
    <name type="common">Gliocladium roseum</name>
    <dbReference type="NCBI Taxonomy" id="29856"/>
    <lineage>
        <taxon>Eukaryota</taxon>
        <taxon>Fungi</taxon>
        <taxon>Dikarya</taxon>
        <taxon>Ascomycota</taxon>
        <taxon>Pezizomycotina</taxon>
        <taxon>Sordariomycetes</taxon>
        <taxon>Hypocreomycetidae</taxon>
        <taxon>Hypocreales</taxon>
        <taxon>Bionectriaceae</taxon>
        <taxon>Clonostachys</taxon>
    </lineage>
</organism>
<name>A0ABY6TXR1_BIOOC</name>
<dbReference type="EMBL" id="CABFNS010000708">
    <property type="protein sequence ID" value="VUC23540.1"/>
    <property type="molecule type" value="Genomic_DNA"/>
</dbReference>
<dbReference type="Proteomes" id="UP000766486">
    <property type="component" value="Unassembled WGS sequence"/>
</dbReference>
<dbReference type="Pfam" id="PF13520">
    <property type="entry name" value="AA_permease_2"/>
    <property type="match status" value="1"/>
</dbReference>
<gene>
    <name evidence="7" type="ORF">CLO192961_LOCUS118807</name>
</gene>
<comment type="caution">
    <text evidence="7">The sequence shown here is derived from an EMBL/GenBank/DDBJ whole genome shotgun (WGS) entry which is preliminary data.</text>
</comment>
<evidence type="ECO:0000313" key="8">
    <source>
        <dbReference type="Proteomes" id="UP000766486"/>
    </source>
</evidence>
<evidence type="ECO:0000256" key="3">
    <source>
        <dbReference type="ARBA" id="ARBA00022692"/>
    </source>
</evidence>
<feature type="transmembrane region" description="Helical" evidence="6">
    <location>
        <begin position="271"/>
        <end position="292"/>
    </location>
</feature>
<reference evidence="7 8" key="1">
    <citation type="submission" date="2019-06" db="EMBL/GenBank/DDBJ databases">
        <authorList>
            <person name="Broberg M."/>
        </authorList>
    </citation>
    <scope>NUCLEOTIDE SEQUENCE [LARGE SCALE GENOMIC DNA]</scope>
</reference>
<feature type="transmembrane region" description="Helical" evidence="6">
    <location>
        <begin position="159"/>
        <end position="179"/>
    </location>
</feature>
<comment type="subcellular location">
    <subcellularLocation>
        <location evidence="1">Membrane</location>
        <topology evidence="1">Multi-pass membrane protein</topology>
    </subcellularLocation>
</comment>
<accession>A0ABY6TXR1</accession>
<feature type="transmembrane region" description="Helical" evidence="6">
    <location>
        <begin position="371"/>
        <end position="394"/>
    </location>
</feature>
<dbReference type="InterPro" id="IPR002293">
    <property type="entry name" value="AA/rel_permease1"/>
</dbReference>
<evidence type="ECO:0000256" key="2">
    <source>
        <dbReference type="ARBA" id="ARBA00022448"/>
    </source>
</evidence>
<evidence type="ECO:0000256" key="5">
    <source>
        <dbReference type="ARBA" id="ARBA00023136"/>
    </source>
</evidence>
<feature type="transmembrane region" description="Helical" evidence="6">
    <location>
        <begin position="312"/>
        <end position="337"/>
    </location>
</feature>
<dbReference type="PIRSF" id="PIRSF006060">
    <property type="entry name" value="AA_transporter"/>
    <property type="match status" value="1"/>
</dbReference>
<feature type="transmembrane region" description="Helical" evidence="6">
    <location>
        <begin position="42"/>
        <end position="66"/>
    </location>
</feature>
<evidence type="ECO:0000256" key="4">
    <source>
        <dbReference type="ARBA" id="ARBA00022989"/>
    </source>
</evidence>
<sequence>MLVKAHGLEDDSAHNSGEQAAIDRLAMGYKDELKREFTVIQLIGYAFTTTSSWLGIAGAFVTGVAVGGPSCVSMGLVIMLVANICIGITLSELMSAMPNAGAQYFWVMQLAPRRLVRFSAYFTGLCNVVGSCCCGAANSMAATSMILGCVKLYLDNVNFAAWQIFLIAVALNTSLVVFNLREEVLSRLATIGLYISVCCCIAIIAAVPSIAKDHTTASYIFTSTENTSGWSSAGMAFLVGLINSNWAFGALDSATHLAEETPNPSRSGPKAIMATVGVGFVTAFPLTCALMYSLSDYDRVINSATGSPLLELFYLVTNSKAAAVGMMVLVVVPYILCMINIQTYQTRIIWAFSRDNGLPLSRWLSVVHPKLHVPINALIAGIFINTLFDLLYVASTTAYNR</sequence>
<proteinExistence type="predicted"/>
<dbReference type="Gene3D" id="1.20.1740.10">
    <property type="entry name" value="Amino acid/polyamine transporter I"/>
    <property type="match status" value="1"/>
</dbReference>